<organism evidence="2 3">
    <name type="scientific">Ajellomyces dermatitidis (strain ER-3 / ATCC MYA-2586)</name>
    <name type="common">Blastomyces dermatitidis</name>
    <dbReference type="NCBI Taxonomy" id="559297"/>
    <lineage>
        <taxon>Eukaryota</taxon>
        <taxon>Fungi</taxon>
        <taxon>Dikarya</taxon>
        <taxon>Ascomycota</taxon>
        <taxon>Pezizomycotina</taxon>
        <taxon>Eurotiomycetes</taxon>
        <taxon>Eurotiomycetidae</taxon>
        <taxon>Onygenales</taxon>
        <taxon>Ajellomycetaceae</taxon>
        <taxon>Blastomyces</taxon>
    </lineage>
</organism>
<proteinExistence type="predicted"/>
<dbReference type="Pfam" id="PF01636">
    <property type="entry name" value="APH"/>
    <property type="match status" value="1"/>
</dbReference>
<evidence type="ECO:0000259" key="1">
    <source>
        <dbReference type="PROSITE" id="PS50011"/>
    </source>
</evidence>
<dbReference type="Proteomes" id="UP000002039">
    <property type="component" value="Unassembled WGS sequence"/>
</dbReference>
<evidence type="ECO:0000313" key="3">
    <source>
        <dbReference type="Proteomes" id="UP000002039"/>
    </source>
</evidence>
<dbReference type="PANTHER" id="PTHR21310">
    <property type="entry name" value="AMINOGLYCOSIDE PHOSPHOTRANSFERASE-RELATED-RELATED"/>
    <property type="match status" value="1"/>
</dbReference>
<dbReference type="InterPro" id="IPR051678">
    <property type="entry name" value="AGP_Transferase"/>
</dbReference>
<dbReference type="RefSeq" id="XP_045273157.1">
    <property type="nucleotide sequence ID" value="XM_045424448.1"/>
</dbReference>
<dbReference type="PROSITE" id="PS50011">
    <property type="entry name" value="PROTEIN_KINASE_DOM"/>
    <property type="match status" value="1"/>
</dbReference>
<dbReference type="GeneID" id="69030196"/>
<dbReference type="Gene3D" id="3.90.1200.10">
    <property type="match status" value="1"/>
</dbReference>
<sequence length="225" mass="25524">MLDVMDFVEGRVVEDFWNSLTETERVEIVNQTASILNTLQSAPVPQDPGPVGCKICLAQGFWFSSMGGRPFNLKKDLEDWFNRKLTICQHFKQSPSTLPQFRIDKLVLTYQDIAPRNLILGPDDKVWLVDWGYAGRYSEGSDAASLSVRRYSAPLFTDMLLEMNPKHVGLTEQLKWIVYALTTGQFIYVLANVWQIGKSAVVYPPSAFKRKIFTQALSSLTTRAH</sequence>
<dbReference type="InterPro" id="IPR011009">
    <property type="entry name" value="Kinase-like_dom_sf"/>
</dbReference>
<dbReference type="InterPro" id="IPR002575">
    <property type="entry name" value="Aminoglycoside_PTrfase"/>
</dbReference>
<protein>
    <recommendedName>
        <fullName evidence="1">Protein kinase domain-containing protein</fullName>
    </recommendedName>
</protein>
<feature type="domain" description="Protein kinase" evidence="1">
    <location>
        <begin position="1"/>
        <end position="225"/>
    </location>
</feature>
<dbReference type="EMBL" id="EQ999983">
    <property type="protein sequence ID" value="EEQ85392.2"/>
    <property type="molecule type" value="Genomic_DNA"/>
</dbReference>
<dbReference type="InterPro" id="IPR000719">
    <property type="entry name" value="Prot_kinase_dom"/>
</dbReference>
<name>A0ABP2EPF3_AJEDR</name>
<evidence type="ECO:0000313" key="2">
    <source>
        <dbReference type="EMBL" id="EEQ85392.2"/>
    </source>
</evidence>
<accession>A0ABP2EPF3</accession>
<reference evidence="3" key="1">
    <citation type="journal article" date="2015" name="PLoS Genet.">
        <title>The dynamic genome and transcriptome of the human fungal pathogen Blastomyces and close relative Emmonsia.</title>
        <authorList>
            <person name="Munoz J.F."/>
            <person name="Gauthier G.M."/>
            <person name="Desjardins C.A."/>
            <person name="Gallo J.E."/>
            <person name="Holder J."/>
            <person name="Sullivan T.D."/>
            <person name="Marty A.J."/>
            <person name="Carmen J.C."/>
            <person name="Chen Z."/>
            <person name="Ding L."/>
            <person name="Gujja S."/>
            <person name="Magrini V."/>
            <person name="Misas E."/>
            <person name="Mitreva M."/>
            <person name="Priest M."/>
            <person name="Saif S."/>
            <person name="Whiston E.A."/>
            <person name="Young S."/>
            <person name="Zeng Q."/>
            <person name="Goldman W.E."/>
            <person name="Mardis E.R."/>
            <person name="Taylor J.W."/>
            <person name="McEwen J.G."/>
            <person name="Clay O.K."/>
            <person name="Klein B.S."/>
            <person name="Cuomo C.A."/>
        </authorList>
    </citation>
    <scope>NUCLEOTIDE SEQUENCE [LARGE SCALE GENOMIC DNA]</scope>
    <source>
        <strain evidence="3">ER-3 / ATCC MYA-2586</strain>
    </source>
</reference>
<dbReference type="PANTHER" id="PTHR21310:SF39">
    <property type="entry name" value="AMINOGLYCOSIDE PHOSPHOTRANSFERASE DOMAIN-CONTAINING PROTEIN"/>
    <property type="match status" value="1"/>
</dbReference>
<dbReference type="SUPFAM" id="SSF56112">
    <property type="entry name" value="Protein kinase-like (PK-like)"/>
    <property type="match status" value="1"/>
</dbReference>
<gene>
    <name evidence="2" type="ORF">BDCG_08661</name>
</gene>
<keyword evidence="3" id="KW-1185">Reference proteome</keyword>